<dbReference type="InterPro" id="IPR036986">
    <property type="entry name" value="S4_RNA-bd_sf"/>
</dbReference>
<dbReference type="InterPro" id="IPR040591">
    <property type="entry name" value="RqcP2_RBD"/>
</dbReference>
<organism evidence="3 4">
    <name type="scientific">Thermoanaerobacter thermohydrosulfuricus</name>
    <name type="common">Clostridium thermohydrosulfuricum</name>
    <dbReference type="NCBI Taxonomy" id="1516"/>
    <lineage>
        <taxon>Bacteria</taxon>
        <taxon>Bacillati</taxon>
        <taxon>Bacillota</taxon>
        <taxon>Clostridia</taxon>
        <taxon>Thermoanaerobacterales</taxon>
        <taxon>Thermoanaerobacteraceae</taxon>
        <taxon>Thermoanaerobacter</taxon>
    </lineage>
</organism>
<dbReference type="PANTHER" id="PTHR13633">
    <property type="entry name" value="MITOCHONDRIAL TRANSCRIPTION RESCUE FACTOR 1"/>
    <property type="match status" value="1"/>
</dbReference>
<sequence>MMDKEFTVSRFEDIIKGVLKSKRVKYTDFLSLSEQKIFEKTILKYRQQDINYNLDGGYPLAERKIAIIYPDFLQPEDTPICAVRIEGNFSKLSHRDVLGSLLGLGIKRQKIGDIIVKEDKCDILLHKDVESYVLMNLFKVGKEKVRVNSIDLKDVIEPEIKYKDIFSTVASLRVDSVAAAGFGISRTKASELIKSGLLQINWEYTEDPSSEVKEGDVISLRGFGRIRLEEVGGNTKKGRVSVHILRFI</sequence>
<dbReference type="CDD" id="cd00165">
    <property type="entry name" value="S4"/>
    <property type="match status" value="1"/>
</dbReference>
<dbReference type="AlphaFoldDB" id="A0A1G7QPR2"/>
<dbReference type="PROSITE" id="PS50889">
    <property type="entry name" value="S4"/>
    <property type="match status" value="1"/>
</dbReference>
<dbReference type="SUPFAM" id="SSF55174">
    <property type="entry name" value="Alpha-L RNA-binding motif"/>
    <property type="match status" value="1"/>
</dbReference>
<dbReference type="Proteomes" id="UP000183404">
    <property type="component" value="Unassembled WGS sequence"/>
</dbReference>
<dbReference type="RefSeq" id="WP_028986116.1">
    <property type="nucleotide sequence ID" value="NZ_FNBS01000037.1"/>
</dbReference>
<dbReference type="Pfam" id="PF17774">
    <property type="entry name" value="YlmH_RBD"/>
    <property type="match status" value="1"/>
</dbReference>
<evidence type="ECO:0000313" key="4">
    <source>
        <dbReference type="Proteomes" id="UP000183404"/>
    </source>
</evidence>
<dbReference type="InterPro" id="IPR012677">
    <property type="entry name" value="Nucleotide-bd_a/b_plait_sf"/>
</dbReference>
<evidence type="ECO:0000259" key="2">
    <source>
        <dbReference type="SMART" id="SM00363"/>
    </source>
</evidence>
<dbReference type="Gene3D" id="3.30.1370.160">
    <property type="match status" value="1"/>
</dbReference>
<protein>
    <submittedName>
        <fullName evidence="3">RNA-binding protein YlmH, contains S4-like domain</fullName>
    </submittedName>
</protein>
<accession>A0A1G7QPR2</accession>
<feature type="domain" description="RNA-binding S4" evidence="2">
    <location>
        <begin position="172"/>
        <end position="236"/>
    </location>
</feature>
<gene>
    <name evidence="3" type="ORF">SAMN04244560_01617</name>
</gene>
<proteinExistence type="predicted"/>
<name>A0A1G7QPR2_THETY</name>
<reference evidence="3 4" key="1">
    <citation type="submission" date="2016-10" db="EMBL/GenBank/DDBJ databases">
        <authorList>
            <person name="de Groot N.N."/>
        </authorList>
    </citation>
    <scope>NUCLEOTIDE SEQUENCE [LARGE SCALE GENOMIC DNA]</scope>
    <source>
        <strain evidence="3 4">DSM 569</strain>
    </source>
</reference>
<dbReference type="Pfam" id="PF01479">
    <property type="entry name" value="S4"/>
    <property type="match status" value="1"/>
</dbReference>
<dbReference type="SMART" id="SM00363">
    <property type="entry name" value="S4"/>
    <property type="match status" value="1"/>
</dbReference>
<dbReference type="PANTHER" id="PTHR13633:SF3">
    <property type="entry name" value="MITOCHONDRIAL TRANSCRIPTION RESCUE FACTOR 1"/>
    <property type="match status" value="1"/>
</dbReference>
<evidence type="ECO:0000256" key="1">
    <source>
        <dbReference type="PROSITE-ProRule" id="PRU00182"/>
    </source>
</evidence>
<dbReference type="Gene3D" id="3.10.290.10">
    <property type="entry name" value="RNA-binding S4 domain"/>
    <property type="match status" value="1"/>
</dbReference>
<dbReference type="Gene3D" id="3.30.70.330">
    <property type="match status" value="1"/>
</dbReference>
<dbReference type="EMBL" id="FNBS01000037">
    <property type="protein sequence ID" value="SDG00454.1"/>
    <property type="molecule type" value="Genomic_DNA"/>
</dbReference>
<keyword evidence="1" id="KW-0694">RNA-binding</keyword>
<dbReference type="InterPro" id="IPR002942">
    <property type="entry name" value="S4_RNA-bd"/>
</dbReference>
<dbReference type="GO" id="GO:0003723">
    <property type="term" value="F:RNA binding"/>
    <property type="evidence" value="ECO:0007669"/>
    <property type="project" value="UniProtKB-KW"/>
</dbReference>
<evidence type="ECO:0000313" key="3">
    <source>
        <dbReference type="EMBL" id="SDG00454.1"/>
    </source>
</evidence>